<accession>A0A5P3MR51</accession>
<dbReference type="EMBL" id="CP031699">
    <property type="protein sequence ID" value="QEY24076.1"/>
    <property type="molecule type" value="Genomic_DNA"/>
</dbReference>
<keyword evidence="2" id="KW-1185">Reference proteome</keyword>
<proteinExistence type="predicted"/>
<dbReference type="AlphaFoldDB" id="A0A5P3MR51"/>
<sequence length="62" mass="6694">MQQLPPFCNPSCPKAVCKISVCTKIEILQTAFYISAKMMMIAAAPVMLGDPLASAVKHLARD</sequence>
<dbReference type="KEGG" id="naq:D0T90_05850"/>
<evidence type="ECO:0000313" key="1">
    <source>
        <dbReference type="EMBL" id="QEY24076.1"/>
    </source>
</evidence>
<organism evidence="1 2">
    <name type="scientific">Neisseria animalis</name>
    <dbReference type="NCBI Taxonomy" id="492"/>
    <lineage>
        <taxon>Bacteria</taxon>
        <taxon>Pseudomonadati</taxon>
        <taxon>Pseudomonadota</taxon>
        <taxon>Betaproteobacteria</taxon>
        <taxon>Neisseriales</taxon>
        <taxon>Neisseriaceae</taxon>
        <taxon>Neisseria</taxon>
    </lineage>
</organism>
<reference evidence="1 2" key="1">
    <citation type="submission" date="2018-08" db="EMBL/GenBank/DDBJ databases">
        <title>Neisseria animalis ATCC 49930 complete genome.</title>
        <authorList>
            <person name="Veseli I.A."/>
            <person name="Mascarenhas dos Santos A.C."/>
            <person name="Buttler R."/>
            <person name="Pombert J.-F."/>
        </authorList>
    </citation>
    <scope>NUCLEOTIDE SEQUENCE [LARGE SCALE GENOMIC DNA]</scope>
    <source>
        <strain evidence="1 2">ATCC 49930</strain>
    </source>
</reference>
<dbReference type="Proteomes" id="UP000325536">
    <property type="component" value="Chromosome"/>
</dbReference>
<gene>
    <name evidence="1" type="ORF">D0T90_05850</name>
</gene>
<protein>
    <submittedName>
        <fullName evidence="1">Uncharacterized protein</fullName>
    </submittedName>
</protein>
<evidence type="ECO:0000313" key="2">
    <source>
        <dbReference type="Proteomes" id="UP000325536"/>
    </source>
</evidence>
<name>A0A5P3MR51_NEIAN</name>